<feature type="transmembrane region" description="Helical" evidence="6">
    <location>
        <begin position="70"/>
        <end position="90"/>
    </location>
</feature>
<evidence type="ECO:0000313" key="9">
    <source>
        <dbReference type="Proteomes" id="UP000685013"/>
    </source>
</evidence>
<feature type="compositionally biased region" description="Polar residues" evidence="5">
    <location>
        <begin position="1167"/>
        <end position="1180"/>
    </location>
</feature>
<feature type="non-terminal residue" evidence="8">
    <location>
        <position position="1"/>
    </location>
</feature>
<evidence type="ECO:0000256" key="2">
    <source>
        <dbReference type="ARBA" id="ARBA00023015"/>
    </source>
</evidence>
<organism evidence="8 9">
    <name type="scientific">Cucurbita argyrosperma subsp. sororia</name>
    <dbReference type="NCBI Taxonomy" id="37648"/>
    <lineage>
        <taxon>Eukaryota</taxon>
        <taxon>Viridiplantae</taxon>
        <taxon>Streptophyta</taxon>
        <taxon>Embryophyta</taxon>
        <taxon>Tracheophyta</taxon>
        <taxon>Spermatophyta</taxon>
        <taxon>Magnoliopsida</taxon>
        <taxon>eudicotyledons</taxon>
        <taxon>Gunneridae</taxon>
        <taxon>Pentapetalae</taxon>
        <taxon>rosids</taxon>
        <taxon>fabids</taxon>
        <taxon>Cucurbitales</taxon>
        <taxon>Cucurbitaceae</taxon>
        <taxon>Cucurbiteae</taxon>
        <taxon>Cucurbita</taxon>
    </lineage>
</organism>
<dbReference type="InterPro" id="IPR000620">
    <property type="entry name" value="EamA_dom"/>
</dbReference>
<keyword evidence="2" id="KW-0805">Transcription regulation</keyword>
<reference evidence="8 9" key="1">
    <citation type="journal article" date="2021" name="Hortic Res">
        <title>The domestication of Cucurbita argyrosperma as revealed by the genome of its wild relative.</title>
        <authorList>
            <person name="Barrera-Redondo J."/>
            <person name="Sanchez-de la Vega G."/>
            <person name="Aguirre-Liguori J.A."/>
            <person name="Castellanos-Morales G."/>
            <person name="Gutierrez-Guerrero Y.T."/>
            <person name="Aguirre-Dugua X."/>
            <person name="Aguirre-Planter E."/>
            <person name="Tenaillon M.I."/>
            <person name="Lira-Saade R."/>
            <person name="Eguiarte L.E."/>
        </authorList>
    </citation>
    <scope>NUCLEOTIDE SEQUENCE [LARGE SCALE GENOMIC DNA]</scope>
    <source>
        <strain evidence="8">JBR-2021</strain>
    </source>
</reference>
<feature type="compositionally biased region" description="Acidic residues" evidence="5">
    <location>
        <begin position="583"/>
        <end position="593"/>
    </location>
</feature>
<feature type="transmembrane region" description="Helical" evidence="6">
    <location>
        <begin position="209"/>
        <end position="231"/>
    </location>
</feature>
<dbReference type="GO" id="GO:0005634">
    <property type="term" value="C:nucleus"/>
    <property type="evidence" value="ECO:0007669"/>
    <property type="project" value="TreeGrafter"/>
</dbReference>
<dbReference type="GO" id="GO:0003712">
    <property type="term" value="F:transcription coregulator activity"/>
    <property type="evidence" value="ECO:0007669"/>
    <property type="project" value="TreeGrafter"/>
</dbReference>
<protein>
    <submittedName>
        <fullName evidence="8">WAT1-related protein</fullName>
    </submittedName>
</protein>
<dbReference type="Proteomes" id="UP000685013">
    <property type="component" value="Chromosome 6"/>
</dbReference>
<evidence type="ECO:0000256" key="6">
    <source>
        <dbReference type="SAM" id="Phobius"/>
    </source>
</evidence>
<evidence type="ECO:0000259" key="7">
    <source>
        <dbReference type="Pfam" id="PF00892"/>
    </source>
</evidence>
<feature type="compositionally biased region" description="Low complexity" evidence="5">
    <location>
        <begin position="485"/>
        <end position="499"/>
    </location>
</feature>
<keyword evidence="4" id="KW-0539">Nucleus</keyword>
<keyword evidence="9" id="KW-1185">Reference proteome</keyword>
<proteinExistence type="inferred from homology"/>
<evidence type="ECO:0000256" key="4">
    <source>
        <dbReference type="ARBA" id="ARBA00023242"/>
    </source>
</evidence>
<keyword evidence="6" id="KW-0812">Transmembrane</keyword>
<feature type="region of interest" description="Disordered" evidence="5">
    <location>
        <begin position="1284"/>
        <end position="1304"/>
    </location>
</feature>
<evidence type="ECO:0000256" key="5">
    <source>
        <dbReference type="SAM" id="MobiDB-lite"/>
    </source>
</evidence>
<feature type="compositionally biased region" description="Basic and acidic residues" evidence="5">
    <location>
        <begin position="610"/>
        <end position="631"/>
    </location>
</feature>
<evidence type="ECO:0000313" key="8">
    <source>
        <dbReference type="EMBL" id="KAG6596863.1"/>
    </source>
</evidence>
<keyword evidence="3" id="KW-0804">Transcription</keyword>
<sequence length="1678" mass="186850">MVQCIDIKARFIRSKFVYAGNSVFMSFLMSLSIDPLTLIIFTTFFTFLIVSPVAVYFERSNWPTKLSLKLISQILLISFGGVTLFQSLFLKGIQLTSPSVATSMPNLAPGLIFVIAWIFRLEKVRLSCIYSKIKILGTFLCVIGAFTMSIMHSTLSDAAANDNVGRRLTDQAFDEQKIVGCVYLVSAVVILSSVVVLQASTLGDFPTPMSLCAITSLVGVLITVVIHIALYQKLEIGWSYLSVEKLIAYCVLVSSIQFCGILRSFLVHIGCILMYVFTNVGDEKSGTVSGACVSFNGWAMKKRGPVLVSMFSPIGTVCSLVLSVFTLGEPIKIGSLVGMFLMFTGLYFVLWAKRKEGYANQNRPESEFDIDEPLLKSRSANRAFWSREAPLLEASSSSSSETEGLDGDVTKGSEIIEMKLSNLDDEMHNRVTGDPEKDEDIVQEITDPYMRTCGKELQKSGSKNPKKNKEALNMQPDIEVGQVQDNTSSTGTNTNDITTQELSCKPPRKPSVDLEDKDADAICMRTRARYSLANFTLDELENFLQETDDEDDLQNVDDEEEYRKFLVAVLQDADGDSKSQENETVEDEDEDNDADFEIELEEALESDVDEVTRDLTQKENNRAVRRPETRQNKRLKASVQNSKRHLGQAKRPLRPLLPILPNEPIASFPPHDGKTLATWNSSTSRSSVNQDNLINGFAPNQIGQLYCLIHEHVQLLVQVFSICICDSSRQHIASQVHGLISEMLHKRNEVLTWKKVPFPSICFDLPCVYSSMPDEVPNSSFQVQRTLESNNFCNGQMVCSAQQTYQRVASQTSYDKGRDSVSSRHIVEGSSWAPFLSGPVLSTLDVAPLSLAGSYLDDVYTVIQEYRRRRLESTLDTPLEREPLFPLPSLHAFPGVNCEVTPGSNSSSVNTISLSPSQQPPKKTLAATLVESTKKQSVAMVLKDIAKLAQQFFPLFNPTLFPHKPPPAAVVNRVLFTDAEDELLALGLMEYNTDWKAIQQRFLPCKSRHQIFVRQKNRCSSKAPENPIKAVRKMKTSPLTVEEVARIQEGLKIYKSDWMSVWKFVVPYRDPSLLPRQWRTALGIQKSYKQDPEKKEKRRIYESTRRKLKAANLYSESENTGRINNSRCGNVDNDGAPFLNAAFVADWRPGTSSGLSCSNPTNEPPASISTTTGHASTTNEQNLRVSDVKSPIYSKNNRARRSNSSHLVKLAPDLPPVNLPPSVRVVPQSFFRGSLFGAPEKAFVAKCNKEISQVMDTVNSRLNNSNPPNNPNNIIPLLEDGSKSSMEECRANNDNSTETERGTDSDLQMHPLLFRASDDGSVPYYPLNCNSSTSDPFSFFSGNQPQLNLSLFYNPQPEYHVGFEKFKSKKSTSSHSIDFHPLLQRTDDINQAQTAAPSDAFVSCSGGRSPHAHDIFGAVQNQSLVSNGQLTKGAKPSKRGDKTYLDLEMHLSSTSNKDTVPRNRLFSAHDQLKSITARKSEALENLHNIHLHGETRRANEAGNLVSDAHPLVLPSVDNSNDDVDDHSHPGIIMEQEELSDTDEEVEENVEFECEEMADSEGEDGSDCEPITDLQHKTIIRNLLYNFGDQKVIYNNPGFMSKFQEEAISFEDMKKQNYATDCLAIQEYCRTLEVLPLSLSLSLSVSLSLCPCHFLAYPSVDLGPDLARFRVGCVGLELA</sequence>
<name>A0AAV6NI80_9ROSI</name>
<dbReference type="GO" id="GO:0006355">
    <property type="term" value="P:regulation of DNA-templated transcription"/>
    <property type="evidence" value="ECO:0007669"/>
    <property type="project" value="TreeGrafter"/>
</dbReference>
<dbReference type="GO" id="GO:0016020">
    <property type="term" value="C:membrane"/>
    <property type="evidence" value="ECO:0007669"/>
    <property type="project" value="InterPro"/>
</dbReference>
<feature type="transmembrane region" description="Helical" evidence="6">
    <location>
        <begin position="102"/>
        <end position="121"/>
    </location>
</feature>
<comment type="similarity">
    <text evidence="1">Belongs to the drug/metabolite transporter (DMT) superfamily. Plant drug/metabolite exporter (P-DME) (TC 2.A.7.4) family.</text>
</comment>
<feature type="compositionally biased region" description="Basic residues" evidence="5">
    <location>
        <begin position="632"/>
        <end position="648"/>
    </location>
</feature>
<dbReference type="PANTHER" id="PTHR16088:SF3">
    <property type="entry name" value="GON-4-LIKE PROTEIN"/>
    <property type="match status" value="1"/>
</dbReference>
<evidence type="ECO:0000256" key="1">
    <source>
        <dbReference type="ARBA" id="ARBA00007635"/>
    </source>
</evidence>
<feature type="transmembrane region" description="Helical" evidence="6">
    <location>
        <begin position="176"/>
        <end position="197"/>
    </location>
</feature>
<feature type="region of interest" description="Disordered" evidence="5">
    <location>
        <begin position="571"/>
        <end position="593"/>
    </location>
</feature>
<feature type="transmembrane region" description="Helical" evidence="6">
    <location>
        <begin position="39"/>
        <end position="58"/>
    </location>
</feature>
<feature type="transmembrane region" description="Helical" evidence="6">
    <location>
        <begin position="246"/>
        <end position="277"/>
    </location>
</feature>
<dbReference type="PANTHER" id="PTHR16088">
    <property type="entry name" value="YY1 ASSOCIATED PROTEIN-RELATED"/>
    <property type="match status" value="1"/>
</dbReference>
<feature type="transmembrane region" description="Helical" evidence="6">
    <location>
        <begin position="16"/>
        <end position="33"/>
    </location>
</feature>
<keyword evidence="6" id="KW-1133">Transmembrane helix</keyword>
<feature type="region of interest" description="Disordered" evidence="5">
    <location>
        <begin position="483"/>
        <end position="514"/>
    </location>
</feature>
<evidence type="ECO:0000256" key="3">
    <source>
        <dbReference type="ARBA" id="ARBA00023163"/>
    </source>
</evidence>
<dbReference type="InterPro" id="IPR052435">
    <property type="entry name" value="YY1-Transcr_Regul"/>
</dbReference>
<feature type="domain" description="EamA" evidence="7">
    <location>
        <begin position="16"/>
        <end position="149"/>
    </location>
</feature>
<feature type="transmembrane region" description="Helical" evidence="6">
    <location>
        <begin position="133"/>
        <end position="156"/>
    </location>
</feature>
<dbReference type="EMBL" id="JAGKQH010000006">
    <property type="protein sequence ID" value="KAG6596863.1"/>
    <property type="molecule type" value="Genomic_DNA"/>
</dbReference>
<feature type="region of interest" description="Disordered" evidence="5">
    <location>
        <begin position="1153"/>
        <end position="1180"/>
    </location>
</feature>
<feature type="region of interest" description="Disordered" evidence="5">
    <location>
        <begin position="607"/>
        <end position="648"/>
    </location>
</feature>
<keyword evidence="6" id="KW-0472">Membrane</keyword>
<comment type="caution">
    <text evidence="8">The sequence shown here is derived from an EMBL/GenBank/DDBJ whole genome shotgun (WGS) entry which is preliminary data.</text>
</comment>
<feature type="transmembrane region" description="Helical" evidence="6">
    <location>
        <begin position="333"/>
        <end position="352"/>
    </location>
</feature>
<gene>
    <name evidence="8" type="ORF">SDJN03_10043</name>
</gene>
<feature type="transmembrane region" description="Helical" evidence="6">
    <location>
        <begin position="306"/>
        <end position="327"/>
    </location>
</feature>
<accession>A0AAV6NI80</accession>
<dbReference type="Pfam" id="PF00892">
    <property type="entry name" value="EamA"/>
    <property type="match status" value="1"/>
</dbReference>